<sequence length="223" mass="25366">MRILLAEDELALSKAYAQVLIMQGYEVEQVYDGKEALEAANSDTYDLMIFDVMMPKMSGLEVLKALREAGNTTYVIMLTAMSELDDKVEGLELGADEYLTKPIPLKELAARVRSLERRIDTNYNENVLTFGSVKLNVSQQELSAKNSIILAGKETKLMEVLMLNKNKKLSTEYIYNHVWSKDDDSDTGYVWIYISYLKQKLKAINANVDILGEENREFELVEV</sequence>
<evidence type="ECO:0000256" key="1">
    <source>
        <dbReference type="ARBA" id="ARBA00018672"/>
    </source>
</evidence>
<dbReference type="GO" id="GO:0006355">
    <property type="term" value="P:regulation of DNA-templated transcription"/>
    <property type="evidence" value="ECO:0007669"/>
    <property type="project" value="InterPro"/>
</dbReference>
<dbReference type="Gene3D" id="1.10.10.10">
    <property type="entry name" value="Winged helix-like DNA-binding domain superfamily/Winged helix DNA-binding domain"/>
    <property type="match status" value="1"/>
</dbReference>
<dbReference type="OrthoDB" id="9790442at2"/>
<dbReference type="GO" id="GO:0000976">
    <property type="term" value="F:transcription cis-regulatory region binding"/>
    <property type="evidence" value="ECO:0007669"/>
    <property type="project" value="TreeGrafter"/>
</dbReference>
<gene>
    <name evidence="12" type="ORF">HMPREF1866_01752</name>
</gene>
<evidence type="ECO:0000256" key="6">
    <source>
        <dbReference type="ARBA" id="ARBA00023163"/>
    </source>
</evidence>
<evidence type="ECO:0000256" key="8">
    <source>
        <dbReference type="PROSITE-ProRule" id="PRU00169"/>
    </source>
</evidence>
<dbReference type="PANTHER" id="PTHR48111:SF22">
    <property type="entry name" value="REGULATOR OF RPOS"/>
    <property type="match status" value="1"/>
</dbReference>
<dbReference type="InterPro" id="IPR001867">
    <property type="entry name" value="OmpR/PhoB-type_DNA-bd"/>
</dbReference>
<evidence type="ECO:0000259" key="11">
    <source>
        <dbReference type="PROSITE" id="PS51755"/>
    </source>
</evidence>
<dbReference type="GO" id="GO:0005829">
    <property type="term" value="C:cytosol"/>
    <property type="evidence" value="ECO:0007669"/>
    <property type="project" value="TreeGrafter"/>
</dbReference>
<evidence type="ECO:0000313" key="12">
    <source>
        <dbReference type="EMBL" id="KXB56842.1"/>
    </source>
</evidence>
<dbReference type="AlphaFoldDB" id="A0A133ZN54"/>
<evidence type="ECO:0000256" key="2">
    <source>
        <dbReference type="ARBA" id="ARBA00022553"/>
    </source>
</evidence>
<keyword evidence="2 8" id="KW-0597">Phosphoprotein</keyword>
<dbReference type="EMBL" id="LSDA01000099">
    <property type="protein sequence ID" value="KXB56842.1"/>
    <property type="molecule type" value="Genomic_DNA"/>
</dbReference>
<dbReference type="InterPro" id="IPR011006">
    <property type="entry name" value="CheY-like_superfamily"/>
</dbReference>
<proteinExistence type="predicted"/>
<dbReference type="STRING" id="467210.HMPREF1866_01752"/>
<dbReference type="SMART" id="SM00448">
    <property type="entry name" value="REC"/>
    <property type="match status" value="1"/>
</dbReference>
<dbReference type="InterPro" id="IPR039420">
    <property type="entry name" value="WalR-like"/>
</dbReference>
<accession>A0A133ZN54</accession>
<dbReference type="GO" id="GO:0032993">
    <property type="term" value="C:protein-DNA complex"/>
    <property type="evidence" value="ECO:0007669"/>
    <property type="project" value="TreeGrafter"/>
</dbReference>
<keyword evidence="3" id="KW-0902">Two-component regulatory system</keyword>
<name>A0A133ZN54_9FIRM</name>
<organism evidence="12 13">
    <name type="scientific">Lachnoanaerobaculum saburreum</name>
    <dbReference type="NCBI Taxonomy" id="467210"/>
    <lineage>
        <taxon>Bacteria</taxon>
        <taxon>Bacillati</taxon>
        <taxon>Bacillota</taxon>
        <taxon>Clostridia</taxon>
        <taxon>Lachnospirales</taxon>
        <taxon>Lachnospiraceae</taxon>
        <taxon>Lachnoanaerobaculum</taxon>
    </lineage>
</organism>
<dbReference type="Proteomes" id="UP000070394">
    <property type="component" value="Unassembled WGS sequence"/>
</dbReference>
<evidence type="ECO:0000256" key="9">
    <source>
        <dbReference type="PROSITE-ProRule" id="PRU01091"/>
    </source>
</evidence>
<dbReference type="SMART" id="SM00862">
    <property type="entry name" value="Trans_reg_C"/>
    <property type="match status" value="1"/>
</dbReference>
<feature type="domain" description="Response regulatory" evidence="10">
    <location>
        <begin position="2"/>
        <end position="116"/>
    </location>
</feature>
<evidence type="ECO:0000256" key="7">
    <source>
        <dbReference type="ARBA" id="ARBA00024867"/>
    </source>
</evidence>
<feature type="modified residue" description="4-aspartylphosphate" evidence="8">
    <location>
        <position position="51"/>
    </location>
</feature>
<comment type="function">
    <text evidence="7">May play the central regulatory role in sporulation. It may be an element of the effector pathway responsible for the activation of sporulation genes in response to nutritional stress. Spo0A may act in concert with spo0H (a sigma factor) to control the expression of some genes that are critical to the sporulation process.</text>
</comment>
<dbReference type="PROSITE" id="PS51755">
    <property type="entry name" value="OMPR_PHOB"/>
    <property type="match status" value="1"/>
</dbReference>
<dbReference type="PROSITE" id="PS50110">
    <property type="entry name" value="RESPONSE_REGULATORY"/>
    <property type="match status" value="1"/>
</dbReference>
<evidence type="ECO:0000259" key="10">
    <source>
        <dbReference type="PROSITE" id="PS50110"/>
    </source>
</evidence>
<dbReference type="FunFam" id="3.40.50.2300:FF:000001">
    <property type="entry name" value="DNA-binding response regulator PhoB"/>
    <property type="match status" value="1"/>
</dbReference>
<keyword evidence="6" id="KW-0804">Transcription</keyword>
<keyword evidence="4" id="KW-0805">Transcription regulation</keyword>
<dbReference type="InterPro" id="IPR036388">
    <property type="entry name" value="WH-like_DNA-bd_sf"/>
</dbReference>
<evidence type="ECO:0000313" key="13">
    <source>
        <dbReference type="Proteomes" id="UP000070394"/>
    </source>
</evidence>
<dbReference type="InterPro" id="IPR001789">
    <property type="entry name" value="Sig_transdc_resp-reg_receiver"/>
</dbReference>
<dbReference type="InterPro" id="IPR016032">
    <property type="entry name" value="Sig_transdc_resp-reg_C-effctor"/>
</dbReference>
<dbReference type="Pfam" id="PF00486">
    <property type="entry name" value="Trans_reg_C"/>
    <property type="match status" value="1"/>
</dbReference>
<feature type="domain" description="OmpR/PhoB-type" evidence="11">
    <location>
        <begin position="125"/>
        <end position="223"/>
    </location>
</feature>
<keyword evidence="13" id="KW-1185">Reference proteome</keyword>
<dbReference type="SUPFAM" id="SSF52172">
    <property type="entry name" value="CheY-like"/>
    <property type="match status" value="1"/>
</dbReference>
<evidence type="ECO:0000256" key="3">
    <source>
        <dbReference type="ARBA" id="ARBA00023012"/>
    </source>
</evidence>
<comment type="caution">
    <text evidence="12">The sequence shown here is derived from an EMBL/GenBank/DDBJ whole genome shotgun (WGS) entry which is preliminary data.</text>
</comment>
<dbReference type="RefSeq" id="WP_060931461.1">
    <property type="nucleotide sequence ID" value="NZ_KQ959833.1"/>
</dbReference>
<dbReference type="Pfam" id="PF00072">
    <property type="entry name" value="Response_reg"/>
    <property type="match status" value="1"/>
</dbReference>
<evidence type="ECO:0000256" key="5">
    <source>
        <dbReference type="ARBA" id="ARBA00023125"/>
    </source>
</evidence>
<feature type="DNA-binding region" description="OmpR/PhoB-type" evidence="9">
    <location>
        <begin position="125"/>
        <end position="223"/>
    </location>
</feature>
<dbReference type="CDD" id="cd00383">
    <property type="entry name" value="trans_reg_C"/>
    <property type="match status" value="1"/>
</dbReference>
<dbReference type="Gene3D" id="3.40.50.2300">
    <property type="match status" value="1"/>
</dbReference>
<keyword evidence="5 9" id="KW-0238">DNA-binding</keyword>
<dbReference type="Gene3D" id="6.10.250.690">
    <property type="match status" value="1"/>
</dbReference>
<dbReference type="GO" id="GO:0000156">
    <property type="term" value="F:phosphorelay response regulator activity"/>
    <property type="evidence" value="ECO:0007669"/>
    <property type="project" value="TreeGrafter"/>
</dbReference>
<dbReference type="PATRIC" id="fig|467210.3.peg.1738"/>
<reference evidence="13" key="1">
    <citation type="submission" date="2016-01" db="EMBL/GenBank/DDBJ databases">
        <authorList>
            <person name="Mitreva M."/>
            <person name="Pepin K.H."/>
            <person name="Mihindukulasuriya K.A."/>
            <person name="Fulton R."/>
            <person name="Fronick C."/>
            <person name="O'Laughlin M."/>
            <person name="Miner T."/>
            <person name="Herter B."/>
            <person name="Rosa B.A."/>
            <person name="Cordes M."/>
            <person name="Tomlinson C."/>
            <person name="Wollam A."/>
            <person name="Palsikar V.B."/>
            <person name="Mardis E.R."/>
            <person name="Wilson R.K."/>
        </authorList>
    </citation>
    <scope>NUCLEOTIDE SEQUENCE [LARGE SCALE GENOMIC DNA]</scope>
    <source>
        <strain evidence="13">DNF00896</strain>
    </source>
</reference>
<evidence type="ECO:0000256" key="4">
    <source>
        <dbReference type="ARBA" id="ARBA00023015"/>
    </source>
</evidence>
<dbReference type="PANTHER" id="PTHR48111">
    <property type="entry name" value="REGULATOR OF RPOS"/>
    <property type="match status" value="1"/>
</dbReference>
<dbReference type="SUPFAM" id="SSF46894">
    <property type="entry name" value="C-terminal effector domain of the bipartite response regulators"/>
    <property type="match status" value="1"/>
</dbReference>
<protein>
    <recommendedName>
        <fullName evidence="1">Stage 0 sporulation protein A homolog</fullName>
    </recommendedName>
</protein>